<dbReference type="InterPro" id="IPR029063">
    <property type="entry name" value="SAM-dependent_MTases_sf"/>
</dbReference>
<dbReference type="PROSITE" id="PS51165">
    <property type="entry name" value="THUMP"/>
    <property type="match status" value="1"/>
</dbReference>
<comment type="caution">
    <text evidence="6">The sequence shown here is derived from an EMBL/GenBank/DDBJ whole genome shotgun (WGS) entry which is preliminary data.</text>
</comment>
<dbReference type="SMART" id="SM00981">
    <property type="entry name" value="THUMP"/>
    <property type="match status" value="1"/>
</dbReference>
<dbReference type="InterPro" id="IPR054170">
    <property type="entry name" value="RlmL_1st"/>
</dbReference>
<gene>
    <name evidence="6" type="ORF">H9848_08885</name>
</gene>
<dbReference type="CDD" id="cd11715">
    <property type="entry name" value="THUMP_AdoMetMT"/>
    <property type="match status" value="1"/>
</dbReference>
<protein>
    <submittedName>
        <fullName evidence="6">RNA methyltransferase</fullName>
    </submittedName>
</protein>
<evidence type="ECO:0000256" key="1">
    <source>
        <dbReference type="ARBA" id="ARBA00022603"/>
    </source>
</evidence>
<feature type="region of interest" description="Disordered" evidence="4">
    <location>
        <begin position="384"/>
        <end position="494"/>
    </location>
</feature>
<dbReference type="InterPro" id="IPR002052">
    <property type="entry name" value="DNA_methylase_N6_adenine_CS"/>
</dbReference>
<dbReference type="GO" id="GO:0008990">
    <property type="term" value="F:rRNA (guanine-N2-)-methyltransferase activity"/>
    <property type="evidence" value="ECO:0007669"/>
    <property type="project" value="TreeGrafter"/>
</dbReference>
<dbReference type="AlphaFoldDB" id="A0A9D1XS18"/>
<dbReference type="SUPFAM" id="SSF53335">
    <property type="entry name" value="S-adenosyl-L-methionine-dependent methyltransferases"/>
    <property type="match status" value="1"/>
</dbReference>
<dbReference type="Proteomes" id="UP000823847">
    <property type="component" value="Unassembled WGS sequence"/>
</dbReference>
<evidence type="ECO:0000313" key="7">
    <source>
        <dbReference type="Proteomes" id="UP000823847"/>
    </source>
</evidence>
<evidence type="ECO:0000256" key="2">
    <source>
        <dbReference type="ARBA" id="ARBA00022679"/>
    </source>
</evidence>
<sequence length="494" mass="56741">MSETFEMVAKTLYGLEEILAGELLSLGANDLQIGRRMVSFTGDKELLYKANFYCRTALRILKPIYHFKAKDADTVYKEVKKVEWEKYLSLDKTFAIDSVIYSEDFNHSKFVAYRTKDAIVDYFMEKMQKRPSVRVNNPDLYINIHISHNDCTLSIDSSGESLHKRGYRVGQTEAPLNEVLAAGMILKTGWKGESNFVDPMCGSGTLLIEAAMIALNIAPGIYRKEFAFQKWIDYDEELFDRIYNDDSGERTFDFKCYGSDISQAAIDVALENVRGAGLVKYIDLSVKPFQQYTEAPKPGILVTNPPYGERLSSRDLLNLYSMIGERLKHVFTGYKAWIISYKEEFFDKIGLHPCERIKLMNGSLECEYRCYEMFEGTNKDYKKALSERGGERPEGAARSRGFERSGDNRQERSTRRFAVPRGEDDEERFQGRPPRKSENRSWGDRPAKMRYRDGDDRRGFGGRKGSGDNRRGDGGGKRPFKKPKYRGNYGDYED</sequence>
<dbReference type="GO" id="GO:0070043">
    <property type="term" value="F:rRNA (guanine-N7-)-methyltransferase activity"/>
    <property type="evidence" value="ECO:0007669"/>
    <property type="project" value="TreeGrafter"/>
</dbReference>
<dbReference type="Gene3D" id="3.40.50.150">
    <property type="entry name" value="Vaccinia Virus protein VP39"/>
    <property type="match status" value="1"/>
</dbReference>
<accession>A0A9D1XS18</accession>
<reference evidence="6" key="2">
    <citation type="submission" date="2021-04" db="EMBL/GenBank/DDBJ databases">
        <authorList>
            <person name="Gilroy R."/>
        </authorList>
    </citation>
    <scope>NUCLEOTIDE SEQUENCE</scope>
    <source>
        <strain evidence="6">ChiHecec2B26-12326</strain>
    </source>
</reference>
<evidence type="ECO:0000256" key="3">
    <source>
        <dbReference type="PROSITE-ProRule" id="PRU00529"/>
    </source>
</evidence>
<evidence type="ECO:0000313" key="6">
    <source>
        <dbReference type="EMBL" id="HIX86702.1"/>
    </source>
</evidence>
<dbReference type="Pfam" id="PF02926">
    <property type="entry name" value="THUMP"/>
    <property type="match status" value="1"/>
</dbReference>
<keyword evidence="1 6" id="KW-0489">Methyltransferase</keyword>
<dbReference type="PANTHER" id="PTHR47313">
    <property type="entry name" value="RIBOSOMAL RNA LARGE SUBUNIT METHYLTRANSFERASE K/L"/>
    <property type="match status" value="1"/>
</dbReference>
<keyword evidence="3" id="KW-0694">RNA-binding</keyword>
<dbReference type="Pfam" id="PF22020">
    <property type="entry name" value="RlmL_1st"/>
    <property type="match status" value="1"/>
</dbReference>
<dbReference type="InterPro" id="IPR053943">
    <property type="entry name" value="RlmKL-like_Mtase_CS"/>
</dbReference>
<dbReference type="PROSITE" id="PS01261">
    <property type="entry name" value="UPF0020"/>
    <property type="match status" value="1"/>
</dbReference>
<reference evidence="6" key="1">
    <citation type="journal article" date="2021" name="PeerJ">
        <title>Extensive microbial diversity within the chicken gut microbiome revealed by metagenomics and culture.</title>
        <authorList>
            <person name="Gilroy R."/>
            <person name="Ravi A."/>
            <person name="Getino M."/>
            <person name="Pursley I."/>
            <person name="Horton D.L."/>
            <person name="Alikhan N.F."/>
            <person name="Baker D."/>
            <person name="Gharbi K."/>
            <person name="Hall N."/>
            <person name="Watson M."/>
            <person name="Adriaenssens E.M."/>
            <person name="Foster-Nyarko E."/>
            <person name="Jarju S."/>
            <person name="Secka A."/>
            <person name="Antonio M."/>
            <person name="Oren A."/>
            <person name="Chaudhuri R.R."/>
            <person name="La Ragione R."/>
            <person name="Hildebrand F."/>
            <person name="Pallen M.J."/>
        </authorList>
    </citation>
    <scope>NUCLEOTIDE SEQUENCE</scope>
    <source>
        <strain evidence="6">ChiHecec2B26-12326</strain>
    </source>
</reference>
<dbReference type="GO" id="GO:0003723">
    <property type="term" value="F:RNA binding"/>
    <property type="evidence" value="ECO:0007669"/>
    <property type="project" value="UniProtKB-UniRule"/>
</dbReference>
<name>A0A9D1XS18_9BACT</name>
<proteinExistence type="predicted"/>
<feature type="domain" description="THUMP" evidence="5">
    <location>
        <begin position="46"/>
        <end position="157"/>
    </location>
</feature>
<dbReference type="PROSITE" id="PS00092">
    <property type="entry name" value="N6_MTASE"/>
    <property type="match status" value="1"/>
</dbReference>
<dbReference type="InterPro" id="IPR000241">
    <property type="entry name" value="RlmKL-like_Mtase"/>
</dbReference>
<dbReference type="PANTHER" id="PTHR47313:SF1">
    <property type="entry name" value="RIBOSOMAL RNA LARGE SUBUNIT METHYLTRANSFERASE K_L"/>
    <property type="match status" value="1"/>
</dbReference>
<keyword evidence="2" id="KW-0808">Transferase</keyword>
<dbReference type="EMBL" id="DXEN01000067">
    <property type="protein sequence ID" value="HIX86702.1"/>
    <property type="molecule type" value="Genomic_DNA"/>
</dbReference>
<evidence type="ECO:0000259" key="5">
    <source>
        <dbReference type="PROSITE" id="PS51165"/>
    </source>
</evidence>
<evidence type="ECO:0000256" key="4">
    <source>
        <dbReference type="SAM" id="MobiDB-lite"/>
    </source>
</evidence>
<feature type="compositionally biased region" description="Basic and acidic residues" evidence="4">
    <location>
        <begin position="384"/>
        <end position="414"/>
    </location>
</feature>
<dbReference type="Pfam" id="PF01170">
    <property type="entry name" value="UPF0020"/>
    <property type="match status" value="1"/>
</dbReference>
<dbReference type="Gene3D" id="3.30.2130.30">
    <property type="match status" value="1"/>
</dbReference>
<feature type="compositionally biased region" description="Basic and acidic residues" evidence="4">
    <location>
        <begin position="435"/>
        <end position="476"/>
    </location>
</feature>
<dbReference type="InterPro" id="IPR004114">
    <property type="entry name" value="THUMP_dom"/>
</dbReference>
<organism evidence="6 7">
    <name type="scientific">Candidatus Parabacteroides intestinigallinarum</name>
    <dbReference type="NCBI Taxonomy" id="2838722"/>
    <lineage>
        <taxon>Bacteria</taxon>
        <taxon>Pseudomonadati</taxon>
        <taxon>Bacteroidota</taxon>
        <taxon>Bacteroidia</taxon>
        <taxon>Bacteroidales</taxon>
        <taxon>Tannerellaceae</taxon>
        <taxon>Parabacteroides</taxon>
    </lineage>
</organism>